<organism evidence="2 3">
    <name type="scientific">Candidatus Shapirobacteria bacterium CG10_big_fil_rev_8_21_14_0_10_38_14</name>
    <dbReference type="NCBI Taxonomy" id="1974483"/>
    <lineage>
        <taxon>Bacteria</taxon>
        <taxon>Candidatus Shapironibacteriota</taxon>
    </lineage>
</organism>
<accession>A0A2M8L4Q0</accession>
<keyword evidence="1" id="KW-1133">Transmembrane helix</keyword>
<name>A0A2M8L4Q0_9BACT</name>
<dbReference type="EMBL" id="PFEL01000123">
    <property type="protein sequence ID" value="PJE68526.1"/>
    <property type="molecule type" value="Genomic_DNA"/>
</dbReference>
<reference evidence="3" key="1">
    <citation type="submission" date="2017-09" db="EMBL/GenBank/DDBJ databases">
        <title>Depth-based differentiation of microbial function through sediment-hosted aquifers and enrichment of novel symbionts in the deep terrestrial subsurface.</title>
        <authorList>
            <person name="Probst A.J."/>
            <person name="Ladd B."/>
            <person name="Jarett J.K."/>
            <person name="Geller-Mcgrath D.E."/>
            <person name="Sieber C.M.K."/>
            <person name="Emerson J.B."/>
            <person name="Anantharaman K."/>
            <person name="Thomas B.C."/>
            <person name="Malmstrom R."/>
            <person name="Stieglmeier M."/>
            <person name="Klingl A."/>
            <person name="Woyke T."/>
            <person name="Ryan C.M."/>
            <person name="Banfield J.F."/>
        </authorList>
    </citation>
    <scope>NUCLEOTIDE SEQUENCE [LARGE SCALE GENOMIC DNA]</scope>
</reference>
<proteinExistence type="predicted"/>
<sequence length="109" mass="12936">MTFSFQYLTALIATILVEFLVIAILVRERFFKIFWYFILINCFTFPLANYLYQDALPNLLLIEVFVFLVEIPLIKFLLKTKFHEALLFSFIANLTSALLEAFFFLELFI</sequence>
<protein>
    <submittedName>
        <fullName evidence="2">Uncharacterized protein</fullName>
    </submittedName>
</protein>
<keyword evidence="1" id="KW-0812">Transmembrane</keyword>
<gene>
    <name evidence="2" type="ORF">COU96_03290</name>
</gene>
<feature type="transmembrane region" description="Helical" evidence="1">
    <location>
        <begin position="33"/>
        <end position="52"/>
    </location>
</feature>
<feature type="transmembrane region" description="Helical" evidence="1">
    <location>
        <begin position="6"/>
        <end position="26"/>
    </location>
</feature>
<comment type="caution">
    <text evidence="2">The sequence shown here is derived from an EMBL/GenBank/DDBJ whole genome shotgun (WGS) entry which is preliminary data.</text>
</comment>
<evidence type="ECO:0000313" key="2">
    <source>
        <dbReference type="EMBL" id="PJE68526.1"/>
    </source>
</evidence>
<dbReference type="AlphaFoldDB" id="A0A2M8L4Q0"/>
<evidence type="ECO:0000256" key="1">
    <source>
        <dbReference type="SAM" id="Phobius"/>
    </source>
</evidence>
<evidence type="ECO:0000313" key="3">
    <source>
        <dbReference type="Proteomes" id="UP000229500"/>
    </source>
</evidence>
<dbReference type="Proteomes" id="UP000229500">
    <property type="component" value="Unassembled WGS sequence"/>
</dbReference>
<feature type="transmembrane region" description="Helical" evidence="1">
    <location>
        <begin position="58"/>
        <end position="78"/>
    </location>
</feature>
<feature type="transmembrane region" description="Helical" evidence="1">
    <location>
        <begin position="85"/>
        <end position="105"/>
    </location>
</feature>
<keyword evidence="1" id="KW-0472">Membrane</keyword>